<dbReference type="SUPFAM" id="SSF52402">
    <property type="entry name" value="Adenine nucleotide alpha hydrolases-like"/>
    <property type="match status" value="2"/>
</dbReference>
<dbReference type="AlphaFoldDB" id="A0A4R1NKB3"/>
<evidence type="ECO:0000256" key="2">
    <source>
        <dbReference type="SAM" id="Coils"/>
    </source>
</evidence>
<dbReference type="EMBL" id="SMGR01000001">
    <property type="protein sequence ID" value="TCL08071.1"/>
    <property type="molecule type" value="Genomic_DNA"/>
</dbReference>
<evidence type="ECO:0000259" key="3">
    <source>
        <dbReference type="Pfam" id="PF00582"/>
    </source>
</evidence>
<dbReference type="InterPro" id="IPR006015">
    <property type="entry name" value="Universal_stress_UspA"/>
</dbReference>
<keyword evidence="5" id="KW-1185">Reference proteome</keyword>
<dbReference type="Pfam" id="PF00582">
    <property type="entry name" value="Usp"/>
    <property type="match status" value="1"/>
</dbReference>
<accession>A0A4R1NKB3</accession>
<gene>
    <name evidence="4" type="ORF">BXY66_0104</name>
</gene>
<dbReference type="Proteomes" id="UP000295673">
    <property type="component" value="Unassembled WGS sequence"/>
</dbReference>
<keyword evidence="2" id="KW-0175">Coiled coil</keyword>
<dbReference type="InterPro" id="IPR006016">
    <property type="entry name" value="UspA"/>
</dbReference>
<reference evidence="4 5" key="1">
    <citation type="submission" date="2019-03" db="EMBL/GenBank/DDBJ databases">
        <title>Genomic Encyclopedia of Archaeal and Bacterial Type Strains, Phase II (KMG-II): from individual species to whole genera.</title>
        <authorList>
            <person name="Goeker M."/>
        </authorList>
    </citation>
    <scope>NUCLEOTIDE SEQUENCE [LARGE SCALE GENOMIC DNA]</scope>
    <source>
        <strain evidence="4 5">DSM 26433</strain>
    </source>
</reference>
<comment type="caution">
    <text evidence="4">The sequence shown here is derived from an EMBL/GenBank/DDBJ whole genome shotgun (WGS) entry which is preliminary data.</text>
</comment>
<dbReference type="PANTHER" id="PTHR46268:SF15">
    <property type="entry name" value="UNIVERSAL STRESS PROTEIN HP_0031"/>
    <property type="match status" value="1"/>
</dbReference>
<evidence type="ECO:0000256" key="1">
    <source>
        <dbReference type="ARBA" id="ARBA00008791"/>
    </source>
</evidence>
<feature type="coiled-coil region" evidence="2">
    <location>
        <begin position="55"/>
        <end position="82"/>
    </location>
</feature>
<dbReference type="PRINTS" id="PR01438">
    <property type="entry name" value="UNVRSLSTRESS"/>
</dbReference>
<protein>
    <submittedName>
        <fullName evidence="4">Universal stress protein family protein</fullName>
    </submittedName>
</protein>
<dbReference type="Gene3D" id="3.40.50.12370">
    <property type="match status" value="1"/>
</dbReference>
<proteinExistence type="inferred from homology"/>
<sequence>MAYKSLLCVLTDTDFSDAPLAQGMALAESQDAHLDVLTLGVDRSQNGYFYAGADALMMQEMLARARKEAEEVEAKCKETLGKTDLRWACDSGVAQIADLGRHVAMRARFSDLVILPKPYGPNHGTELEPTIEAALFEGQAPVLMVPDDGKPVTMPKTVCIGWNESAEALVATRAALPFLKAAEAVHVVVIDPPVHGPNRSDPGGLLSQFLSRHGVRVEVDVISKTQPRVSDVLLRHATDKGAEMIVMGAYGHSRFREAILGGATRNMLERATMPVFMAH</sequence>
<dbReference type="CDD" id="cd00293">
    <property type="entry name" value="USP-like"/>
    <property type="match status" value="1"/>
</dbReference>
<evidence type="ECO:0000313" key="5">
    <source>
        <dbReference type="Proteomes" id="UP000295673"/>
    </source>
</evidence>
<comment type="similarity">
    <text evidence="1">Belongs to the universal stress protein A family.</text>
</comment>
<name>A0A4R1NKB3_9RHOB</name>
<dbReference type="PANTHER" id="PTHR46268">
    <property type="entry name" value="STRESS RESPONSE PROTEIN NHAX"/>
    <property type="match status" value="1"/>
</dbReference>
<evidence type="ECO:0000313" key="4">
    <source>
        <dbReference type="EMBL" id="TCL08071.1"/>
    </source>
</evidence>
<organism evidence="4 5">
    <name type="scientific">Shimia isoporae</name>
    <dbReference type="NCBI Taxonomy" id="647720"/>
    <lineage>
        <taxon>Bacteria</taxon>
        <taxon>Pseudomonadati</taxon>
        <taxon>Pseudomonadota</taxon>
        <taxon>Alphaproteobacteria</taxon>
        <taxon>Rhodobacterales</taxon>
        <taxon>Roseobacteraceae</taxon>
    </lineage>
</organism>
<dbReference type="OrthoDB" id="9804721at2"/>
<dbReference type="RefSeq" id="WP_132858234.1">
    <property type="nucleotide sequence ID" value="NZ_SMGR01000001.1"/>
</dbReference>
<feature type="domain" description="UspA" evidence="3">
    <location>
        <begin position="155"/>
        <end position="278"/>
    </location>
</feature>